<sequence>MGRPTLQLPLAALRCALPLLLEEPLSELLLLSLPPALTGGVLARQARGVFRLKLPLAPRLPVQTSVVLGGLFHRAPLLHLPAVEEEGCFAVAQHISVQGFLVHLLNGPRDRAVITVTRWTYPEPPIESFLTPIVLVLWLKTLPRLSASLSRHRCRWSLATRSEGNSAGNMSAGRTSVAAINELDSHLGHPQRVPLHGPAQVQHVGLVGPLDVGDLGAWNHFDTAPTCPHLESKGKAPVVKTSAITPKRNNILLNSLALILKTHRLIPRQQKTKPLAITMTRELR</sequence>
<reference evidence="1 2" key="1">
    <citation type="submission" date="2019-03" db="EMBL/GenBank/DDBJ databases">
        <title>First draft genome of Liparis tanakae, snailfish: a comprehensive survey of snailfish specific genes.</title>
        <authorList>
            <person name="Kim W."/>
            <person name="Song I."/>
            <person name="Jeong J.-H."/>
            <person name="Kim D."/>
            <person name="Kim S."/>
            <person name="Ryu S."/>
            <person name="Song J.Y."/>
            <person name="Lee S.K."/>
        </authorList>
    </citation>
    <scope>NUCLEOTIDE SEQUENCE [LARGE SCALE GENOMIC DNA]</scope>
    <source>
        <tissue evidence="1">Muscle</tissue>
    </source>
</reference>
<gene>
    <name evidence="1" type="ORF">EYF80_004726</name>
</gene>
<keyword evidence="2" id="KW-1185">Reference proteome</keyword>
<dbReference type="EMBL" id="SRLO01000023">
    <property type="protein sequence ID" value="TNN85072.1"/>
    <property type="molecule type" value="Genomic_DNA"/>
</dbReference>
<dbReference type="AlphaFoldDB" id="A0A4Z2J6F5"/>
<protein>
    <submittedName>
        <fullName evidence="1">Uncharacterized protein</fullName>
    </submittedName>
</protein>
<proteinExistence type="predicted"/>
<comment type="caution">
    <text evidence="1">The sequence shown here is derived from an EMBL/GenBank/DDBJ whole genome shotgun (WGS) entry which is preliminary data.</text>
</comment>
<accession>A0A4Z2J6F5</accession>
<dbReference type="Proteomes" id="UP000314294">
    <property type="component" value="Unassembled WGS sequence"/>
</dbReference>
<evidence type="ECO:0000313" key="1">
    <source>
        <dbReference type="EMBL" id="TNN85072.1"/>
    </source>
</evidence>
<organism evidence="1 2">
    <name type="scientific">Liparis tanakae</name>
    <name type="common">Tanaka's snailfish</name>
    <dbReference type="NCBI Taxonomy" id="230148"/>
    <lineage>
        <taxon>Eukaryota</taxon>
        <taxon>Metazoa</taxon>
        <taxon>Chordata</taxon>
        <taxon>Craniata</taxon>
        <taxon>Vertebrata</taxon>
        <taxon>Euteleostomi</taxon>
        <taxon>Actinopterygii</taxon>
        <taxon>Neopterygii</taxon>
        <taxon>Teleostei</taxon>
        <taxon>Neoteleostei</taxon>
        <taxon>Acanthomorphata</taxon>
        <taxon>Eupercaria</taxon>
        <taxon>Perciformes</taxon>
        <taxon>Cottioidei</taxon>
        <taxon>Cottales</taxon>
        <taxon>Liparidae</taxon>
        <taxon>Liparis</taxon>
    </lineage>
</organism>
<evidence type="ECO:0000313" key="2">
    <source>
        <dbReference type="Proteomes" id="UP000314294"/>
    </source>
</evidence>
<name>A0A4Z2J6F5_9TELE</name>